<keyword evidence="2" id="KW-1185">Reference proteome</keyword>
<name>A0A1M6I9W9_9FIRM</name>
<dbReference type="AlphaFoldDB" id="A0A1M6I9W9"/>
<dbReference type="EMBL" id="FQZV01000020">
    <property type="protein sequence ID" value="SHJ31158.1"/>
    <property type="molecule type" value="Genomic_DNA"/>
</dbReference>
<protein>
    <submittedName>
        <fullName evidence="1">Uncharacterized protein</fullName>
    </submittedName>
</protein>
<accession>A0A1M6I9W9</accession>
<evidence type="ECO:0000313" key="2">
    <source>
        <dbReference type="Proteomes" id="UP000184536"/>
    </source>
</evidence>
<proteinExistence type="predicted"/>
<dbReference type="RefSeq" id="WP_110940932.1">
    <property type="nucleotide sequence ID" value="NZ_FQZV01000020.1"/>
</dbReference>
<evidence type="ECO:0000313" key="1">
    <source>
        <dbReference type="EMBL" id="SHJ31158.1"/>
    </source>
</evidence>
<gene>
    <name evidence="1" type="ORF">SAMN02745975_01775</name>
</gene>
<dbReference type="STRING" id="1121919.SAMN02745975_01775"/>
<dbReference type="OrthoDB" id="1954955at2"/>
<reference evidence="2" key="1">
    <citation type="submission" date="2016-11" db="EMBL/GenBank/DDBJ databases">
        <authorList>
            <person name="Varghese N."/>
            <person name="Submissions S."/>
        </authorList>
    </citation>
    <scope>NUCLEOTIDE SEQUENCE [LARGE SCALE GENOMIC DNA]</scope>
    <source>
        <strain evidence="2">DSM 17957</strain>
    </source>
</reference>
<dbReference type="Proteomes" id="UP000184536">
    <property type="component" value="Unassembled WGS sequence"/>
</dbReference>
<sequence>MKRLIGEIIQDTQTLKSSQMEYSANQEFFVALVSICEDLSVDIPFWTMREDVALEKDKLVQIKLNANTVLKITTEKVG</sequence>
<organism evidence="1 2">
    <name type="scientific">Geosporobacter subterraneus DSM 17957</name>
    <dbReference type="NCBI Taxonomy" id="1121919"/>
    <lineage>
        <taxon>Bacteria</taxon>
        <taxon>Bacillati</taxon>
        <taxon>Bacillota</taxon>
        <taxon>Clostridia</taxon>
        <taxon>Peptostreptococcales</taxon>
        <taxon>Thermotaleaceae</taxon>
        <taxon>Geosporobacter</taxon>
    </lineage>
</organism>